<comment type="caution">
    <text evidence="16">The sequence shown here is derived from an EMBL/GenBank/DDBJ whole genome shotgun (WGS) entry which is preliminary data.</text>
</comment>
<dbReference type="EMBL" id="SOBG01000003">
    <property type="protein sequence ID" value="TDT71429.1"/>
    <property type="molecule type" value="Genomic_DNA"/>
</dbReference>
<dbReference type="RefSeq" id="WP_134112693.1">
    <property type="nucleotide sequence ID" value="NZ_SOBG01000003.1"/>
</dbReference>
<comment type="similarity">
    <text evidence="3">Belongs to the vitamin-B12 independent methionine synthase family.</text>
</comment>
<evidence type="ECO:0000256" key="13">
    <source>
        <dbReference type="PIRSR" id="PIRSR000382-3"/>
    </source>
</evidence>
<evidence type="ECO:0000313" key="17">
    <source>
        <dbReference type="Proteomes" id="UP000294678"/>
    </source>
</evidence>
<feature type="domain" description="Cobalamin-independent methionine synthase MetE N-terminal" evidence="15">
    <location>
        <begin position="4"/>
        <end position="309"/>
    </location>
</feature>
<dbReference type="InterPro" id="IPR002629">
    <property type="entry name" value="Met_Synth_C/arc"/>
</dbReference>
<dbReference type="PIRSF" id="PIRSF000382">
    <property type="entry name" value="MeTrfase_B12_ind"/>
    <property type="match status" value="1"/>
</dbReference>
<sequence length="754" mass="88518">MYKTSVIGFPRIGENRELKKIVENFLKKEITKNELLKESSNIRKKHLNILKENSIDYITINDFSLYDNFLDTICLLGAIPKRYNELELDELDTYFAMAKGYQKNDKDVKALAMKKWFNTNYHYLVPELDKNISFNLNLKKILSEYKEAKDLEITPKISIIGPYTFLKLSNIKEGDLEDYINDIKEIYIELIQNLNKLDISYIQIEEPILVTDLNNKDIINFENIYKEILNVKEKKILLQTYFGDIRDIYENIIKLDFDAIGLDLIDGEYNFELIEKYGINNKEIFAGIVNGKNIFINDYKKSIEIIDRLGIENLVLSSSCSLLHLPFTIKNETSLDEKYKILLSFAVEKLIELRELKNILEFEDFENHNKYNENQKKIKSKQNLTEFLNNEVKEKVKNLKEEDFYRKEKFDERIKLQKKYLNLPKLPTTTIGSFPQTLEVRKIRNKYRKNEITKNKYNEFIYSKIEEVIKLQENLEIDVLVHGEFERTDMVEYFGENFEGFLITKNGWVQSYGTRCVKPPVIFGDISRKDSFTVEYIKYAQELTNKYVKGMLTGPITIINWSFVREDLSIRDIAYQIALALQDEVLDLEKSGIKVIQIDEAALREKLPLRKENWKEYLDIAIKAFRLTNSKVKADTQIHTHMCYSEFKDIINEIKELDADVITIEAAKSDLSMIDILNENNYDKEVGPGVYDIHSPRIPSVEEFETVINELTKKIEIEKLWINPDCGLKTRGNKETIESLRNMVVATKNIRKNL</sequence>
<feature type="binding site" evidence="12">
    <location>
        <position position="641"/>
    </location>
    <ligand>
        <name>Zn(2+)</name>
        <dbReference type="ChEBI" id="CHEBI:29105"/>
        <label>1</label>
        <note>catalytic</note>
    </ligand>
</feature>
<keyword evidence="9 12" id="KW-0862">Zinc</keyword>
<organism evidence="16 17">
    <name type="scientific">Hypnocyclicus thermotrophus</name>
    <dbReference type="NCBI Taxonomy" id="1627895"/>
    <lineage>
        <taxon>Bacteria</taxon>
        <taxon>Fusobacteriati</taxon>
        <taxon>Fusobacteriota</taxon>
        <taxon>Fusobacteriia</taxon>
        <taxon>Fusobacteriales</taxon>
        <taxon>Fusobacteriaceae</taxon>
        <taxon>Hypnocyclicus</taxon>
    </lineage>
</organism>
<dbReference type="GO" id="GO:0009086">
    <property type="term" value="P:methionine biosynthetic process"/>
    <property type="evidence" value="ECO:0007669"/>
    <property type="project" value="UniProtKB-KW"/>
</dbReference>
<evidence type="ECO:0000256" key="5">
    <source>
        <dbReference type="ARBA" id="ARBA00022603"/>
    </source>
</evidence>
<feature type="active site" description="Proton donor" evidence="13">
    <location>
        <position position="694"/>
    </location>
</feature>
<evidence type="ECO:0000259" key="15">
    <source>
        <dbReference type="Pfam" id="PF08267"/>
    </source>
</evidence>
<dbReference type="CDD" id="cd03312">
    <property type="entry name" value="CIMS_N_terminal_like"/>
    <property type="match status" value="1"/>
</dbReference>
<dbReference type="EC" id="2.1.1.14" evidence="4"/>
<evidence type="ECO:0000259" key="14">
    <source>
        <dbReference type="Pfam" id="PF01717"/>
    </source>
</evidence>
<feature type="binding site" evidence="11">
    <location>
        <begin position="515"/>
        <end position="516"/>
    </location>
    <ligand>
        <name>5-methyltetrahydropteroyltri-L-glutamate</name>
        <dbReference type="ChEBI" id="CHEBI:58207"/>
    </ligand>
</feature>
<protein>
    <recommendedName>
        <fullName evidence="4">5-methyltetrahydropteroyltriglutamate--homocysteine S-methyltransferase</fullName>
        <ecNumber evidence="4">2.1.1.14</ecNumber>
    </recommendedName>
</protein>
<evidence type="ECO:0000256" key="6">
    <source>
        <dbReference type="ARBA" id="ARBA00022605"/>
    </source>
</evidence>
<dbReference type="Pfam" id="PF01717">
    <property type="entry name" value="Meth_synt_2"/>
    <property type="match status" value="1"/>
</dbReference>
<dbReference type="InterPro" id="IPR006276">
    <property type="entry name" value="Cobalamin-indep_Met_synthase"/>
</dbReference>
<dbReference type="GO" id="GO:0003871">
    <property type="term" value="F:5-methyltetrahydropteroyltriglutamate-homocysteine S-methyltransferase activity"/>
    <property type="evidence" value="ECO:0007669"/>
    <property type="project" value="UniProtKB-EC"/>
</dbReference>
<comment type="cofactor">
    <cofactor evidence="12">
        <name>Zn(2+)</name>
        <dbReference type="ChEBI" id="CHEBI:29105"/>
    </cofactor>
    <text evidence="12">Binds 2 Zn(2+) ions per subunit.</text>
</comment>
<evidence type="ECO:0000256" key="11">
    <source>
        <dbReference type="PIRSR" id="PIRSR000382-1"/>
    </source>
</evidence>
<feature type="binding site" evidence="11">
    <location>
        <position position="19"/>
    </location>
    <ligand>
        <name>5-methyltetrahydropteroyltri-L-glutamate</name>
        <dbReference type="ChEBI" id="CHEBI:58207"/>
    </ligand>
</feature>
<name>A0AA46I5S2_9FUSO</name>
<feature type="binding site" evidence="11">
    <location>
        <position position="599"/>
    </location>
    <ligand>
        <name>L-homocysteine</name>
        <dbReference type="ChEBI" id="CHEBI:58199"/>
    </ligand>
</feature>
<reference evidence="16 17" key="1">
    <citation type="submission" date="2019-03" db="EMBL/GenBank/DDBJ databases">
        <title>Genomic Encyclopedia of Type Strains, Phase IV (KMG-IV): sequencing the most valuable type-strain genomes for metagenomic binning, comparative biology and taxonomic classification.</title>
        <authorList>
            <person name="Goeker M."/>
        </authorList>
    </citation>
    <scope>NUCLEOTIDE SEQUENCE [LARGE SCALE GENOMIC DNA]</scope>
    <source>
        <strain evidence="16 17">DSM 100055</strain>
    </source>
</reference>
<evidence type="ECO:0000256" key="1">
    <source>
        <dbReference type="ARBA" id="ARBA00002777"/>
    </source>
</evidence>
<dbReference type="PANTHER" id="PTHR30519">
    <property type="entry name" value="5-METHYLTETRAHYDROPTEROYLTRIGLUTAMATE--HOMOCYSTEINE METHYLTRANSFERASE"/>
    <property type="match status" value="1"/>
</dbReference>
<dbReference type="Pfam" id="PF08267">
    <property type="entry name" value="Meth_synt_1"/>
    <property type="match status" value="1"/>
</dbReference>
<keyword evidence="5" id="KW-0489">Methyltransferase</keyword>
<feature type="binding site" evidence="11">
    <location>
        <begin position="431"/>
        <end position="433"/>
    </location>
    <ligand>
        <name>L-methionine</name>
        <dbReference type="ChEBI" id="CHEBI:57844"/>
    </ligand>
</feature>
<dbReference type="Proteomes" id="UP000294678">
    <property type="component" value="Unassembled WGS sequence"/>
</dbReference>
<dbReference type="InterPro" id="IPR013215">
    <property type="entry name" value="Cbl-indep_Met_Synth_N"/>
</dbReference>
<evidence type="ECO:0000256" key="2">
    <source>
        <dbReference type="ARBA" id="ARBA00004681"/>
    </source>
</evidence>
<keyword evidence="6" id="KW-0028">Amino-acid biosynthesis</keyword>
<evidence type="ECO:0000256" key="12">
    <source>
        <dbReference type="PIRSR" id="PIRSR000382-2"/>
    </source>
</evidence>
<dbReference type="AlphaFoldDB" id="A0AA46I5S2"/>
<feature type="binding site" evidence="12">
    <location>
        <position position="643"/>
    </location>
    <ligand>
        <name>Zn(2+)</name>
        <dbReference type="ChEBI" id="CHEBI:29105"/>
        <label>1</label>
        <note>catalytic</note>
    </ligand>
</feature>
<keyword evidence="8 12" id="KW-0479">Metal-binding</keyword>
<proteinExistence type="inferred from homology"/>
<evidence type="ECO:0000256" key="9">
    <source>
        <dbReference type="ARBA" id="ARBA00022833"/>
    </source>
</evidence>
<dbReference type="CDD" id="cd03311">
    <property type="entry name" value="CIMS_C_terminal_like"/>
    <property type="match status" value="1"/>
</dbReference>
<feature type="binding site" evidence="11">
    <location>
        <position position="599"/>
    </location>
    <ligand>
        <name>L-methionine</name>
        <dbReference type="ChEBI" id="CHEBI:57844"/>
    </ligand>
</feature>
<dbReference type="Gene3D" id="3.20.20.210">
    <property type="match status" value="2"/>
</dbReference>
<dbReference type="SUPFAM" id="SSF51726">
    <property type="entry name" value="UROD/MetE-like"/>
    <property type="match status" value="2"/>
</dbReference>
<dbReference type="GO" id="GO:0008270">
    <property type="term" value="F:zinc ion binding"/>
    <property type="evidence" value="ECO:0007669"/>
    <property type="project" value="InterPro"/>
</dbReference>
<keyword evidence="7" id="KW-0808">Transferase</keyword>
<keyword evidence="17" id="KW-1185">Reference proteome</keyword>
<feature type="binding site" evidence="11">
    <location>
        <begin position="431"/>
        <end position="433"/>
    </location>
    <ligand>
        <name>L-homocysteine</name>
        <dbReference type="ChEBI" id="CHEBI:58199"/>
    </ligand>
</feature>
<dbReference type="NCBIfam" id="TIGR01371">
    <property type="entry name" value="met_syn_B12ind"/>
    <property type="match status" value="1"/>
</dbReference>
<comment type="pathway">
    <text evidence="2">Amino-acid biosynthesis; L-methionine biosynthesis via de novo pathway; L-methionine from L-homocysteine (MetE route): step 1/1.</text>
</comment>
<dbReference type="GO" id="GO:0032259">
    <property type="term" value="P:methylation"/>
    <property type="evidence" value="ECO:0007669"/>
    <property type="project" value="UniProtKB-KW"/>
</dbReference>
<evidence type="ECO:0000256" key="3">
    <source>
        <dbReference type="ARBA" id="ARBA00009553"/>
    </source>
</evidence>
<keyword evidence="10" id="KW-0486">Methionine biosynthesis</keyword>
<feature type="binding site" evidence="11">
    <location>
        <position position="120"/>
    </location>
    <ligand>
        <name>5-methyltetrahydropteroyltri-L-glutamate</name>
        <dbReference type="ChEBI" id="CHEBI:58207"/>
    </ligand>
</feature>
<feature type="binding site" evidence="12">
    <location>
        <position position="665"/>
    </location>
    <ligand>
        <name>Zn(2+)</name>
        <dbReference type="ChEBI" id="CHEBI:29105"/>
        <label>1</label>
        <note>catalytic</note>
    </ligand>
</feature>
<evidence type="ECO:0000256" key="10">
    <source>
        <dbReference type="ARBA" id="ARBA00023167"/>
    </source>
</evidence>
<evidence type="ECO:0000256" key="7">
    <source>
        <dbReference type="ARBA" id="ARBA00022679"/>
    </source>
</evidence>
<gene>
    <name evidence="16" type="ORF">EV215_0802</name>
</gene>
<feature type="binding site" evidence="12">
    <location>
        <position position="726"/>
    </location>
    <ligand>
        <name>Zn(2+)</name>
        <dbReference type="ChEBI" id="CHEBI:29105"/>
        <label>1</label>
        <note>catalytic</note>
    </ligand>
</feature>
<feature type="binding site" evidence="11">
    <location>
        <position position="484"/>
    </location>
    <ligand>
        <name>L-methionine</name>
        <dbReference type="ChEBI" id="CHEBI:57844"/>
    </ligand>
</feature>
<evidence type="ECO:0000313" key="16">
    <source>
        <dbReference type="EMBL" id="TDT71429.1"/>
    </source>
</evidence>
<evidence type="ECO:0000256" key="8">
    <source>
        <dbReference type="ARBA" id="ARBA00022723"/>
    </source>
</evidence>
<accession>A0AA46I5S2</accession>
<dbReference type="NCBIfam" id="NF003556">
    <property type="entry name" value="PRK05222.1"/>
    <property type="match status" value="1"/>
</dbReference>
<comment type="function">
    <text evidence="1">Catalyzes the transfer of a methyl group from 5-methyltetrahydrofolate to homocysteine resulting in methionine formation.</text>
</comment>
<evidence type="ECO:0000256" key="4">
    <source>
        <dbReference type="ARBA" id="ARBA00012034"/>
    </source>
</evidence>
<dbReference type="InterPro" id="IPR038071">
    <property type="entry name" value="UROD/MetE-like_sf"/>
</dbReference>
<feature type="domain" description="Cobalamin-independent methionine synthase MetE C-terminal/archaeal" evidence="14">
    <location>
        <begin position="426"/>
        <end position="748"/>
    </location>
</feature>
<feature type="binding site" evidence="11">
    <location>
        <position position="561"/>
    </location>
    <ligand>
        <name>5-methyltetrahydropteroyltri-L-glutamate</name>
        <dbReference type="ChEBI" id="CHEBI:58207"/>
    </ligand>
</feature>